<dbReference type="EMBL" id="SNZE01000023">
    <property type="protein sequence ID" value="TDR30293.1"/>
    <property type="molecule type" value="Genomic_DNA"/>
</dbReference>
<evidence type="ECO:0000313" key="2">
    <source>
        <dbReference type="EMBL" id="TDR30293.1"/>
    </source>
</evidence>
<keyword evidence="3" id="KW-1185">Reference proteome</keyword>
<sequence>MALSKKQREQVRNMFDGKCAYCGQTLADRWHADHVKAIKRVSDFVNGKFIPTGRVLRPENDTFDNYFPSCAPCNINKSNHESLDDWRRTLEGKINELNRDSSTYRHAKRFGLLVETGAKIVFYFERSNRN</sequence>
<name>A0A4R6Y686_9BURK</name>
<dbReference type="InterPro" id="IPR003615">
    <property type="entry name" value="HNH_nuc"/>
</dbReference>
<feature type="domain" description="HNH nuclease" evidence="1">
    <location>
        <begin position="6"/>
        <end position="75"/>
    </location>
</feature>
<dbReference type="Gene3D" id="1.10.30.50">
    <property type="match status" value="1"/>
</dbReference>
<accession>A0A4R6Y686</accession>
<proteinExistence type="predicted"/>
<dbReference type="AlphaFoldDB" id="A0A4R6Y686"/>
<evidence type="ECO:0000259" key="1">
    <source>
        <dbReference type="SMART" id="SM00507"/>
    </source>
</evidence>
<gene>
    <name evidence="2" type="ORF">DFR44_12317</name>
</gene>
<organism evidence="2 3">
    <name type="scientific">Hydromonas duriensis</name>
    <dbReference type="NCBI Taxonomy" id="1527608"/>
    <lineage>
        <taxon>Bacteria</taxon>
        <taxon>Pseudomonadati</taxon>
        <taxon>Pseudomonadota</taxon>
        <taxon>Betaproteobacteria</taxon>
        <taxon>Burkholderiales</taxon>
        <taxon>Burkholderiaceae</taxon>
        <taxon>Hydromonas</taxon>
    </lineage>
</organism>
<dbReference type="CDD" id="cd00085">
    <property type="entry name" value="HNHc"/>
    <property type="match status" value="1"/>
</dbReference>
<reference evidence="2 3" key="1">
    <citation type="submission" date="2019-03" db="EMBL/GenBank/DDBJ databases">
        <title>Genomic Encyclopedia of Type Strains, Phase IV (KMG-IV): sequencing the most valuable type-strain genomes for metagenomic binning, comparative biology and taxonomic classification.</title>
        <authorList>
            <person name="Goeker M."/>
        </authorList>
    </citation>
    <scope>NUCLEOTIDE SEQUENCE [LARGE SCALE GENOMIC DNA]</scope>
    <source>
        <strain evidence="2 3">DSM 102852</strain>
    </source>
</reference>
<dbReference type="SMART" id="SM00507">
    <property type="entry name" value="HNHc"/>
    <property type="match status" value="1"/>
</dbReference>
<dbReference type="Proteomes" id="UP000294480">
    <property type="component" value="Unassembled WGS sequence"/>
</dbReference>
<dbReference type="OrthoDB" id="9802901at2"/>
<dbReference type="RefSeq" id="WP_133621273.1">
    <property type="nucleotide sequence ID" value="NZ_SNZE01000023.1"/>
</dbReference>
<protein>
    <recommendedName>
        <fullName evidence="1">HNH nuclease domain-containing protein</fullName>
    </recommendedName>
</protein>
<evidence type="ECO:0000313" key="3">
    <source>
        <dbReference type="Proteomes" id="UP000294480"/>
    </source>
</evidence>
<comment type="caution">
    <text evidence="2">The sequence shown here is derived from an EMBL/GenBank/DDBJ whole genome shotgun (WGS) entry which is preliminary data.</text>
</comment>